<dbReference type="EMBL" id="BPWL01000010">
    <property type="protein sequence ID" value="GJJ15211.1"/>
    <property type="molecule type" value="Genomic_DNA"/>
</dbReference>
<name>A0AAV5AKM1_9AGAM</name>
<organism evidence="2 3">
    <name type="scientific">Clathrus columnatus</name>
    <dbReference type="NCBI Taxonomy" id="1419009"/>
    <lineage>
        <taxon>Eukaryota</taxon>
        <taxon>Fungi</taxon>
        <taxon>Dikarya</taxon>
        <taxon>Basidiomycota</taxon>
        <taxon>Agaricomycotina</taxon>
        <taxon>Agaricomycetes</taxon>
        <taxon>Phallomycetidae</taxon>
        <taxon>Phallales</taxon>
        <taxon>Clathraceae</taxon>
        <taxon>Clathrus</taxon>
    </lineage>
</organism>
<sequence length="146" mass="15646">MAKMRELFPDLAADMDKLKSSQSVLVPATQTAAPPSPILNPTTSTSKPKPKPKLVLKKTATVTTRPVIARRMPAMSHTPVSPKRTAAPTPKPSSSCKRTIDLIEEDELEDDIEIVPPKKAKFIPPIPKGPVFGMGDVIEDGGLGSK</sequence>
<evidence type="ECO:0000313" key="2">
    <source>
        <dbReference type="EMBL" id="GJJ15211.1"/>
    </source>
</evidence>
<evidence type="ECO:0000256" key="1">
    <source>
        <dbReference type="SAM" id="MobiDB-lite"/>
    </source>
</evidence>
<feature type="region of interest" description="Disordered" evidence="1">
    <location>
        <begin position="24"/>
        <end position="97"/>
    </location>
</feature>
<dbReference type="Proteomes" id="UP001050691">
    <property type="component" value="Unassembled WGS sequence"/>
</dbReference>
<feature type="compositionally biased region" description="Polar residues" evidence="1">
    <location>
        <begin position="24"/>
        <end position="33"/>
    </location>
</feature>
<reference evidence="2" key="1">
    <citation type="submission" date="2021-10" db="EMBL/GenBank/DDBJ databases">
        <title>De novo Genome Assembly of Clathrus columnatus (Basidiomycota, Fungi) Using Illumina and Nanopore Sequence Data.</title>
        <authorList>
            <person name="Ogiso-Tanaka E."/>
            <person name="Itagaki H."/>
            <person name="Hosoya T."/>
            <person name="Hosaka K."/>
        </authorList>
    </citation>
    <scope>NUCLEOTIDE SEQUENCE</scope>
    <source>
        <strain evidence="2">MO-923</strain>
    </source>
</reference>
<comment type="caution">
    <text evidence="2">The sequence shown here is derived from an EMBL/GenBank/DDBJ whole genome shotgun (WGS) entry which is preliminary data.</text>
</comment>
<accession>A0AAV5AKM1</accession>
<dbReference type="AlphaFoldDB" id="A0AAV5AKM1"/>
<gene>
    <name evidence="2" type="ORF">Clacol_009487</name>
</gene>
<keyword evidence="3" id="KW-1185">Reference proteome</keyword>
<proteinExistence type="predicted"/>
<protein>
    <submittedName>
        <fullName evidence="2">Uncharacterized protein</fullName>
    </submittedName>
</protein>
<evidence type="ECO:0000313" key="3">
    <source>
        <dbReference type="Proteomes" id="UP001050691"/>
    </source>
</evidence>